<dbReference type="AlphaFoldDB" id="A0A4Z0BN07"/>
<dbReference type="PROSITE" id="PS50853">
    <property type="entry name" value="FN3"/>
    <property type="match status" value="1"/>
</dbReference>
<comment type="caution">
    <text evidence="3">The sequence shown here is derived from an EMBL/GenBank/DDBJ whole genome shotgun (WGS) entry which is preliminary data.</text>
</comment>
<reference evidence="3 4" key="1">
    <citation type="submission" date="2019-03" db="EMBL/GenBank/DDBJ databases">
        <title>Ramlibacter henchirensis DSM 14656, whole genome shotgun sequence.</title>
        <authorList>
            <person name="Zhang X."/>
            <person name="Feng G."/>
            <person name="Zhu H."/>
        </authorList>
    </citation>
    <scope>NUCLEOTIDE SEQUENCE [LARGE SCALE GENOMIC DNA]</scope>
    <source>
        <strain evidence="3 4">DSM 14656</strain>
    </source>
</reference>
<accession>A0A4Z0BN07</accession>
<evidence type="ECO:0000259" key="2">
    <source>
        <dbReference type="PROSITE" id="PS50853"/>
    </source>
</evidence>
<dbReference type="Gene3D" id="2.60.40.10">
    <property type="entry name" value="Immunoglobulins"/>
    <property type="match status" value="3"/>
</dbReference>
<dbReference type="Proteomes" id="UP000298180">
    <property type="component" value="Unassembled WGS sequence"/>
</dbReference>
<dbReference type="SUPFAM" id="SSF49265">
    <property type="entry name" value="Fibronectin type III"/>
    <property type="match status" value="1"/>
</dbReference>
<sequence>MISRDAMKRSSIERAFTAIALALMRWRLSPFTTVKRARWPGALRQVAALFIIVLGLAAGGMAAAAPPAPTPLGPVNGANVTVPATMSWSAVTDPSGAAIAGYNWRVSASPSMTPLVFADSTNGTTTQDTLSGLSPGSYFWQVQAAGSAGESSAWSPAQSFNVTGAGPGTPGTPVLAPTRGYSTFHPWESVHFSWSAVPGAPTYRLEVSSDPSFPLGTPGVVTFWNENIRATTDGFVHHPSLGEGTFYARVFATDSDFVGGIRSLPSNVIQYTVFYNNPIGPPPVLVSPVNGETLTLPVTLRWEHVPNPQASGYVWEVATDATFSNIEAFYNQSTEPFAVLPPLTPGPKFWRVLSQHGLSSFDPRTGASTNANTEWSATGRFTVSAAPAVPVAITTVGGALPQSVYGGPGRHVGVQLSGVAPAGGAAVAMTSSNPALVPVPATLTVAAGFAENSVAIPIGQVTAPTAVVLTATFNGASISRQLTVLPPTLNDDPFQANPTRATGGAAMFGYVDLEGGAFPGVAPAGGFIVNLSTNSPAAIVPNAVTIPAGSVGVGFPIQTSPVPTSTVVTITASAGGVTTQWPITLEAAAAPTSFFVRPMSTTSGSQGVVTAAEGTGFDQILQVTSSNPALAQVPSVVTVFAGSGVGFFDITTTPVTAQSIVTISVSGGGVTRSAALTLHPALPALTSLTVNPTTVAGGATATGTVRLASAAPAGGVAINLGSNLPRAASVPASVTVPAGATSATFTVTTFPSALTTVQLTAALNNVFQSAAITVGPSAPPPGPTLSAVSLTPTSVAGGTASTGRVTLSGAAPSGGAVVTLSDDSAATAVPSSVTVPAGASSASFTVTTSPVTAATAASISAVFGGVTRTAALTVNAPTSPPPPEAPSAPSAPTLLSPAADARPAQPVTFDWSDVANATSYEIQVDDSSTMTAPFRASRVVNVSQATIEGLPAQRLWWRVRAQNSAGVFGPFSSARRFEPRAATAPAAASLSSVSVNPASVVGPASSTGTASLTAPAPSGGVVVALASSNPAVAAVPASVTVPAGATSASFAVTTSAVAANTGVTLTGTYNGTSRTASLTVTPAAAPPPPASLATLALNPGNVTGGGTSQASVTLTGPAPAGGAVVALSDNSTAAAVPASVTVPAGASSASFTVTTSPVTAATAATISAVLGAVTRTAVLTVNPPGTNAALTVSASGRSGERITSSPAGISVTVGSSGSASFATGTSITLNASNGRDVIWSGACSSGGNKTRTCTLTINGNASVSANVQ</sequence>
<gene>
    <name evidence="3" type="ORF">EZ313_19760</name>
</gene>
<feature type="domain" description="Fibronectin type-III" evidence="2">
    <location>
        <begin position="68"/>
        <end position="166"/>
    </location>
</feature>
<dbReference type="InterPro" id="IPR036116">
    <property type="entry name" value="FN3_sf"/>
</dbReference>
<dbReference type="EMBL" id="SMLM01000003">
    <property type="protein sequence ID" value="TFZ00687.1"/>
    <property type="molecule type" value="Genomic_DNA"/>
</dbReference>
<feature type="compositionally biased region" description="Low complexity" evidence="1">
    <location>
        <begin position="887"/>
        <end position="898"/>
    </location>
</feature>
<organism evidence="3 4">
    <name type="scientific">Ramlibacter henchirensis</name>
    <dbReference type="NCBI Taxonomy" id="204072"/>
    <lineage>
        <taxon>Bacteria</taxon>
        <taxon>Pseudomonadati</taxon>
        <taxon>Pseudomonadota</taxon>
        <taxon>Betaproteobacteria</taxon>
        <taxon>Burkholderiales</taxon>
        <taxon>Comamonadaceae</taxon>
        <taxon>Ramlibacter</taxon>
    </lineage>
</organism>
<protein>
    <recommendedName>
        <fullName evidence="2">Fibronectin type-III domain-containing protein</fullName>
    </recommendedName>
</protein>
<evidence type="ECO:0000256" key="1">
    <source>
        <dbReference type="SAM" id="MobiDB-lite"/>
    </source>
</evidence>
<dbReference type="InterPro" id="IPR013783">
    <property type="entry name" value="Ig-like_fold"/>
</dbReference>
<dbReference type="RefSeq" id="WP_135265025.1">
    <property type="nucleotide sequence ID" value="NZ_SMLM01000003.1"/>
</dbReference>
<dbReference type="InterPro" id="IPR003961">
    <property type="entry name" value="FN3_dom"/>
</dbReference>
<evidence type="ECO:0000313" key="4">
    <source>
        <dbReference type="Proteomes" id="UP000298180"/>
    </source>
</evidence>
<proteinExistence type="predicted"/>
<evidence type="ECO:0000313" key="3">
    <source>
        <dbReference type="EMBL" id="TFZ00687.1"/>
    </source>
</evidence>
<feature type="region of interest" description="Disordered" evidence="1">
    <location>
        <begin position="874"/>
        <end position="898"/>
    </location>
</feature>
<name>A0A4Z0BN07_9BURK</name>
<keyword evidence="4" id="KW-1185">Reference proteome</keyword>
<dbReference type="OrthoDB" id="9813091at2"/>